<dbReference type="InterPro" id="IPR043504">
    <property type="entry name" value="Peptidase_S1_PA_chymotrypsin"/>
</dbReference>
<sequence>MKLWIKTASLILLILVIRGKAQEDGSFWWLKATTDSPPDPTLSPSDDQPCECVKYYLCINGTISTSGAGIIDVRIRPFRNQPPPPRNRDLVSETQCPDLYDVCCAPPPPLTPTPTSSTPQPTLPPDTPCECLSFVNCSADRLVSDGGGNTSLEAFGFSYSHSSCPHAFTVCCALGDTTTTVTTLPEEPIITTTPPNLTPSHCDCVEHYLCDATGTIITSGAGLLDLRNRHANPNPDVECENPGHICCNKPLSETNTTIATTTQEPTTTPLPEQNCGSRNRLGIAARIVGFREGESQFGEFPWVTAVLRQETMMNKTFHLFVGGGTLIHPRMVITAAHKVGGIRSSKLWVRLGEWDTQTQYEAYPHQDIQVEEIVIHPDFEPRALFNDIALLFLKEEASKAPNINHMCITEDINEVIASECVINGWGKNGFEEGGEYQKIMKSLTLPVVDQEICQTQLRRTRLGRYFRLHPSFICAGGELGKDACTGDGGGPLACPRKEDPTRYLLVGITAWGIGCGQDGIPGVYASIPANHNWIKSEIYSRYPTTATTTTATTITTTRRPTEAVDDDDYYDEYSYEDSKEEARDSGNNVREGRKRRKQRRQQRKRERAERRRQNLENFEENWKNINEKRRQQRERKQEERKSRRVERRRQRFEEQESELH</sequence>
<comment type="similarity">
    <text evidence="2">Belongs to the peptidase S1 family. CLIP subfamily.</text>
</comment>
<feature type="compositionally biased region" description="Acidic residues" evidence="3">
    <location>
        <begin position="563"/>
        <end position="575"/>
    </location>
</feature>
<evidence type="ECO:0000256" key="3">
    <source>
        <dbReference type="SAM" id="MobiDB-lite"/>
    </source>
</evidence>
<dbReference type="GO" id="GO:0004252">
    <property type="term" value="F:serine-type endopeptidase activity"/>
    <property type="evidence" value="ECO:0007669"/>
    <property type="project" value="InterPro"/>
</dbReference>
<dbReference type="AlphaFoldDB" id="A0AAN8ZWC1"/>
<keyword evidence="4" id="KW-0732">Signal</keyword>
<dbReference type="InterPro" id="IPR001314">
    <property type="entry name" value="Peptidase_S1A"/>
</dbReference>
<dbReference type="InterPro" id="IPR009003">
    <property type="entry name" value="Peptidase_S1_PA"/>
</dbReference>
<accession>A0AAN8ZWC1</accession>
<protein>
    <recommendedName>
        <fullName evidence="5">Peptidase S1 domain-containing protein</fullName>
    </recommendedName>
</protein>
<gene>
    <name evidence="6" type="ORF">SK128_012837</name>
</gene>
<dbReference type="SUPFAM" id="SSF50494">
    <property type="entry name" value="Trypsin-like serine proteases"/>
    <property type="match status" value="1"/>
</dbReference>
<feature type="signal peptide" evidence="4">
    <location>
        <begin position="1"/>
        <end position="21"/>
    </location>
</feature>
<feature type="domain" description="Peptidase S1" evidence="5">
    <location>
        <begin position="287"/>
        <end position="539"/>
    </location>
</feature>
<feature type="compositionally biased region" description="Basic and acidic residues" evidence="3">
    <location>
        <begin position="606"/>
        <end position="641"/>
    </location>
</feature>
<dbReference type="CDD" id="cd00190">
    <property type="entry name" value="Tryp_SPc"/>
    <property type="match status" value="1"/>
</dbReference>
<dbReference type="SMART" id="SM00020">
    <property type="entry name" value="Tryp_SPc"/>
    <property type="match status" value="1"/>
</dbReference>
<dbReference type="EMBL" id="JAXCGZ010015144">
    <property type="protein sequence ID" value="KAK7071106.1"/>
    <property type="molecule type" value="Genomic_DNA"/>
</dbReference>
<name>A0AAN8ZWC1_HALRR</name>
<feature type="chain" id="PRO_5042966528" description="Peptidase S1 domain-containing protein" evidence="4">
    <location>
        <begin position="22"/>
        <end position="660"/>
    </location>
</feature>
<feature type="region of interest" description="Disordered" evidence="3">
    <location>
        <begin position="553"/>
        <end position="660"/>
    </location>
</feature>
<keyword evidence="1" id="KW-1015">Disulfide bond</keyword>
<comment type="caution">
    <text evidence="6">The sequence shown here is derived from an EMBL/GenBank/DDBJ whole genome shotgun (WGS) entry which is preliminary data.</text>
</comment>
<evidence type="ECO:0000256" key="2">
    <source>
        <dbReference type="ARBA" id="ARBA00024195"/>
    </source>
</evidence>
<dbReference type="GO" id="GO:0006508">
    <property type="term" value="P:proteolysis"/>
    <property type="evidence" value="ECO:0007669"/>
    <property type="project" value="InterPro"/>
</dbReference>
<dbReference type="InterPro" id="IPR001254">
    <property type="entry name" value="Trypsin_dom"/>
</dbReference>
<evidence type="ECO:0000256" key="4">
    <source>
        <dbReference type="SAM" id="SignalP"/>
    </source>
</evidence>
<proteinExistence type="inferred from homology"/>
<reference evidence="6 7" key="1">
    <citation type="submission" date="2023-11" db="EMBL/GenBank/DDBJ databases">
        <title>Halocaridina rubra genome assembly.</title>
        <authorList>
            <person name="Smith C."/>
        </authorList>
    </citation>
    <scope>NUCLEOTIDE SEQUENCE [LARGE SCALE GENOMIC DNA]</scope>
    <source>
        <strain evidence="6">EP-1</strain>
        <tissue evidence="6">Whole</tissue>
    </source>
</reference>
<dbReference type="FunFam" id="2.40.10.10:FF:000002">
    <property type="entry name" value="Transmembrane protease serine"/>
    <property type="match status" value="1"/>
</dbReference>
<dbReference type="PRINTS" id="PR00722">
    <property type="entry name" value="CHYMOTRYPSIN"/>
</dbReference>
<dbReference type="Pfam" id="PF18322">
    <property type="entry name" value="CLIP_1"/>
    <property type="match status" value="2"/>
</dbReference>
<evidence type="ECO:0000259" key="5">
    <source>
        <dbReference type="PROSITE" id="PS50240"/>
    </source>
</evidence>
<dbReference type="PANTHER" id="PTHR24258">
    <property type="entry name" value="SERINE PROTEASE-RELATED"/>
    <property type="match status" value="1"/>
</dbReference>
<dbReference type="Proteomes" id="UP001381693">
    <property type="component" value="Unassembled WGS sequence"/>
</dbReference>
<dbReference type="PANTHER" id="PTHR24258:SF129">
    <property type="entry name" value="LP15124P-RELATED"/>
    <property type="match status" value="1"/>
</dbReference>
<feature type="compositionally biased region" description="Basic and acidic residues" evidence="3">
    <location>
        <begin position="651"/>
        <end position="660"/>
    </location>
</feature>
<dbReference type="Gene3D" id="2.40.10.10">
    <property type="entry name" value="Trypsin-like serine proteases"/>
    <property type="match status" value="2"/>
</dbReference>
<evidence type="ECO:0000256" key="1">
    <source>
        <dbReference type="ARBA" id="ARBA00023157"/>
    </source>
</evidence>
<feature type="compositionally biased region" description="Basic residues" evidence="3">
    <location>
        <begin position="592"/>
        <end position="605"/>
    </location>
</feature>
<evidence type="ECO:0000313" key="7">
    <source>
        <dbReference type="Proteomes" id="UP001381693"/>
    </source>
</evidence>
<dbReference type="InterPro" id="IPR041515">
    <property type="entry name" value="PPAF-2-like_Clip"/>
</dbReference>
<keyword evidence="7" id="KW-1185">Reference proteome</keyword>
<organism evidence="6 7">
    <name type="scientific">Halocaridina rubra</name>
    <name type="common">Hawaiian red shrimp</name>
    <dbReference type="NCBI Taxonomy" id="373956"/>
    <lineage>
        <taxon>Eukaryota</taxon>
        <taxon>Metazoa</taxon>
        <taxon>Ecdysozoa</taxon>
        <taxon>Arthropoda</taxon>
        <taxon>Crustacea</taxon>
        <taxon>Multicrustacea</taxon>
        <taxon>Malacostraca</taxon>
        <taxon>Eumalacostraca</taxon>
        <taxon>Eucarida</taxon>
        <taxon>Decapoda</taxon>
        <taxon>Pleocyemata</taxon>
        <taxon>Caridea</taxon>
        <taxon>Atyoidea</taxon>
        <taxon>Atyidae</taxon>
        <taxon>Halocaridina</taxon>
    </lineage>
</organism>
<dbReference type="Pfam" id="PF00089">
    <property type="entry name" value="Trypsin"/>
    <property type="match status" value="1"/>
</dbReference>
<evidence type="ECO:0000313" key="6">
    <source>
        <dbReference type="EMBL" id="KAK7071106.1"/>
    </source>
</evidence>
<dbReference type="PROSITE" id="PS50240">
    <property type="entry name" value="TRYPSIN_DOM"/>
    <property type="match status" value="1"/>
</dbReference>